<protein>
    <recommendedName>
        <fullName evidence="4">Pseudouridine synthase</fullName>
        <ecNumber evidence="4">5.4.99.-</ecNumber>
    </recommendedName>
</protein>
<dbReference type="GO" id="GO:0006364">
    <property type="term" value="P:rRNA processing"/>
    <property type="evidence" value="ECO:0007669"/>
    <property type="project" value="UniProtKB-ARBA"/>
</dbReference>
<evidence type="ECO:0000256" key="2">
    <source>
        <dbReference type="ARBA" id="ARBA00023235"/>
    </source>
</evidence>
<evidence type="ECO:0000313" key="6">
    <source>
        <dbReference type="EMBL" id="PIR88209.1"/>
    </source>
</evidence>
<dbReference type="InterPro" id="IPR006145">
    <property type="entry name" value="PsdUridine_synth_RsuA/RluA"/>
</dbReference>
<dbReference type="Proteomes" id="UP000230903">
    <property type="component" value="Unassembled WGS sequence"/>
</dbReference>
<keyword evidence="2 4" id="KW-0413">Isomerase</keyword>
<evidence type="ECO:0000256" key="4">
    <source>
        <dbReference type="RuleBase" id="RU003887"/>
    </source>
</evidence>
<feature type="domain" description="Pseudouridine synthase RsuA/RluA-like" evidence="5">
    <location>
        <begin position="41"/>
        <end position="170"/>
    </location>
</feature>
<dbReference type="PANTHER" id="PTHR47683:SF2">
    <property type="entry name" value="RNA-BINDING S4 DOMAIN-CONTAINING PROTEIN"/>
    <property type="match status" value="1"/>
</dbReference>
<dbReference type="Gene3D" id="3.10.290.10">
    <property type="entry name" value="RNA-binding S4 domain"/>
    <property type="match status" value="1"/>
</dbReference>
<dbReference type="EC" id="5.4.99.-" evidence="4"/>
<organism evidence="6 7">
    <name type="scientific">Candidatus Harrisonbacteria bacterium CG10_big_fil_rev_8_21_14_0_10_45_28</name>
    <dbReference type="NCBI Taxonomy" id="1974586"/>
    <lineage>
        <taxon>Bacteria</taxon>
        <taxon>Candidatus Harrisoniibacteriota</taxon>
    </lineage>
</organism>
<dbReference type="InterPro" id="IPR000748">
    <property type="entry name" value="PsdUridine_synth_RsuA/RluB/E/F"/>
</dbReference>
<dbReference type="GO" id="GO:0009982">
    <property type="term" value="F:pseudouridine synthase activity"/>
    <property type="evidence" value="ECO:0007669"/>
    <property type="project" value="InterPro"/>
</dbReference>
<dbReference type="NCBIfam" id="TIGR00093">
    <property type="entry name" value="pseudouridine synthase"/>
    <property type="match status" value="1"/>
</dbReference>
<accession>A0A2H0UP58</accession>
<dbReference type="CDD" id="cd00165">
    <property type="entry name" value="S4"/>
    <property type="match status" value="1"/>
</dbReference>
<dbReference type="EMBL" id="PFBC01000007">
    <property type="protein sequence ID" value="PIR88209.1"/>
    <property type="molecule type" value="Genomic_DNA"/>
</dbReference>
<gene>
    <name evidence="6" type="ORF">COU10_00410</name>
</gene>
<evidence type="ECO:0000313" key="7">
    <source>
        <dbReference type="Proteomes" id="UP000230903"/>
    </source>
</evidence>
<dbReference type="Gene3D" id="3.30.70.580">
    <property type="entry name" value="Pseudouridine synthase I, catalytic domain, N-terminal subdomain"/>
    <property type="match status" value="1"/>
</dbReference>
<name>A0A2H0UP58_9BACT</name>
<comment type="similarity">
    <text evidence="1 4">Belongs to the pseudouridine synthase RsuA family.</text>
</comment>
<keyword evidence="3" id="KW-0694">RNA-binding</keyword>
<dbReference type="InterPro" id="IPR018496">
    <property type="entry name" value="PsdUridine_synth_RsuA/RluB_CS"/>
</dbReference>
<evidence type="ECO:0000256" key="1">
    <source>
        <dbReference type="ARBA" id="ARBA00008348"/>
    </source>
</evidence>
<dbReference type="Gene3D" id="3.30.70.1560">
    <property type="entry name" value="Alpha-L RNA-binding motif"/>
    <property type="match status" value="1"/>
</dbReference>
<dbReference type="InterPro" id="IPR042092">
    <property type="entry name" value="PsdUridine_s_RsuA/RluB/E/F_cat"/>
</dbReference>
<evidence type="ECO:0000259" key="5">
    <source>
        <dbReference type="Pfam" id="PF00849"/>
    </source>
</evidence>
<dbReference type="InterPro" id="IPR020103">
    <property type="entry name" value="PsdUridine_synth_cat_dom_sf"/>
</dbReference>
<dbReference type="PANTHER" id="PTHR47683">
    <property type="entry name" value="PSEUDOURIDINE SYNTHASE FAMILY PROTEIN-RELATED"/>
    <property type="match status" value="1"/>
</dbReference>
<comment type="caution">
    <text evidence="6">The sequence shown here is derived from an EMBL/GenBank/DDBJ whole genome shotgun (WGS) entry which is preliminary data.</text>
</comment>
<dbReference type="PROSITE" id="PS01149">
    <property type="entry name" value="PSI_RSU"/>
    <property type="match status" value="1"/>
</dbReference>
<evidence type="ECO:0000256" key="3">
    <source>
        <dbReference type="PROSITE-ProRule" id="PRU00182"/>
    </source>
</evidence>
<dbReference type="SUPFAM" id="SSF55120">
    <property type="entry name" value="Pseudouridine synthase"/>
    <property type="match status" value="1"/>
</dbReference>
<sequence>IKQGRILVNGKKAEIGMQIGENDKVQVLAKQLAEAAKDRVYYTFNKPKGVLSHGPRADGEKMIEDFTKNLKKVVFPVGRLDKESHGLVILTNDGRVTEKLLSPKYNHEKEYKVRVNKAVSQNFITRMMKGIKLEDGYITKQAFMKADVGARAFSIVITEGKKHQIRRMCTALGFEVQDLERIRVGNIKVSGLKAGDLKLIQGKELKVFLKSLGMVK</sequence>
<dbReference type="Pfam" id="PF00849">
    <property type="entry name" value="PseudoU_synth_2"/>
    <property type="match status" value="1"/>
</dbReference>
<dbReference type="GO" id="GO:0140098">
    <property type="term" value="F:catalytic activity, acting on RNA"/>
    <property type="evidence" value="ECO:0007669"/>
    <property type="project" value="UniProtKB-ARBA"/>
</dbReference>
<dbReference type="InterPro" id="IPR020094">
    <property type="entry name" value="TruA/RsuA/RluB/E/F_N"/>
</dbReference>
<dbReference type="InterPro" id="IPR050343">
    <property type="entry name" value="RsuA_PseudoU_synthase"/>
</dbReference>
<dbReference type="GO" id="GO:0001522">
    <property type="term" value="P:pseudouridine synthesis"/>
    <property type="evidence" value="ECO:0007669"/>
    <property type="project" value="InterPro"/>
</dbReference>
<proteinExistence type="inferred from homology"/>
<dbReference type="AlphaFoldDB" id="A0A2H0UP58"/>
<feature type="non-terminal residue" evidence="6">
    <location>
        <position position="1"/>
    </location>
</feature>
<dbReference type="InterPro" id="IPR036986">
    <property type="entry name" value="S4_RNA-bd_sf"/>
</dbReference>
<dbReference type="GO" id="GO:0003723">
    <property type="term" value="F:RNA binding"/>
    <property type="evidence" value="ECO:0007669"/>
    <property type="project" value="UniProtKB-KW"/>
</dbReference>
<dbReference type="PROSITE" id="PS50889">
    <property type="entry name" value="S4"/>
    <property type="match status" value="1"/>
</dbReference>
<reference evidence="7" key="1">
    <citation type="submission" date="2017-09" db="EMBL/GenBank/DDBJ databases">
        <title>Depth-based differentiation of microbial function through sediment-hosted aquifers and enrichment of novel symbionts in the deep terrestrial subsurface.</title>
        <authorList>
            <person name="Probst A.J."/>
            <person name="Ladd B."/>
            <person name="Jarett J.K."/>
            <person name="Geller-Mcgrath D.E."/>
            <person name="Sieber C.M.K."/>
            <person name="Emerson J.B."/>
            <person name="Anantharaman K."/>
            <person name="Thomas B.C."/>
            <person name="Malmstrom R."/>
            <person name="Stieglmeier M."/>
            <person name="Klingl A."/>
            <person name="Woyke T."/>
            <person name="Ryan C.M."/>
            <person name="Banfield J.F."/>
        </authorList>
    </citation>
    <scope>NUCLEOTIDE SEQUENCE [LARGE SCALE GENOMIC DNA]</scope>
</reference>